<proteinExistence type="predicted"/>
<sequence length="299" mass="31932">MSRARPFALGLAVLVCGIALAAPARAENNGTAPPLGTQTVPLRQASAARLDLPYPWPMHHLVRDGTLTVGITAKDPPLSFSRADGTLDGSRIVLFSRIAHDLGLSVNFVRLDWPAILPGLFANRFDMACEGVEWTPERLAAGGFLLSRPVAMTHLVVLVRGNDRITDWHALAGRKLGGVRGETEFARARKAVPEAIPVSMPGRQEGLMALLNGQVDAFVVDLPTARSLKAQASDPSSFRVLDPGVSSAPQGVCVNAREADLLQAVDILLTQYRTDGTLAQINARFSNADDLNDLSAVGY</sequence>
<reference evidence="4 5" key="1">
    <citation type="journal article" date="2014" name="World J. Microbiol. Biotechnol.">
        <title>Biodiversity and physiological characteristics of Antarctic and Arctic lichens-associated bacteria.</title>
        <authorList>
            <person name="Lee Y.M."/>
            <person name="Kim E.H."/>
            <person name="Lee H.K."/>
            <person name="Hong S.G."/>
        </authorList>
    </citation>
    <scope>NUCLEOTIDE SEQUENCE [LARGE SCALE GENOMIC DNA]</scope>
    <source>
        <strain evidence="4 5">PAMC 26569</strain>
        <plasmid evidence="4">unnamed1</plasmid>
    </source>
</reference>
<dbReference type="InterPro" id="IPR001638">
    <property type="entry name" value="Solute-binding_3/MltF_N"/>
</dbReference>
<gene>
    <name evidence="4" type="ORF">HN018_22905</name>
</gene>
<evidence type="ECO:0000256" key="2">
    <source>
        <dbReference type="SAM" id="SignalP"/>
    </source>
</evidence>
<name>A0A6M8HXE0_9PROT</name>
<feature type="domain" description="Solute-binding protein family 3/N-terminal" evidence="3">
    <location>
        <begin position="66"/>
        <end position="289"/>
    </location>
</feature>
<dbReference type="RefSeq" id="WP_171836224.1">
    <property type="nucleotide sequence ID" value="NZ_CP053709.1"/>
</dbReference>
<dbReference type="Pfam" id="PF00497">
    <property type="entry name" value="SBP_bac_3"/>
    <property type="match status" value="1"/>
</dbReference>
<dbReference type="SMART" id="SM00062">
    <property type="entry name" value="PBPb"/>
    <property type="match status" value="1"/>
</dbReference>
<keyword evidence="5" id="KW-1185">Reference proteome</keyword>
<dbReference type="PANTHER" id="PTHR35936">
    <property type="entry name" value="MEMBRANE-BOUND LYTIC MUREIN TRANSGLYCOSYLASE F"/>
    <property type="match status" value="1"/>
</dbReference>
<keyword evidence="1 2" id="KW-0732">Signal</keyword>
<protein>
    <submittedName>
        <fullName evidence="4">Amino acid ABC transporter substrate-binding protein</fullName>
    </submittedName>
</protein>
<dbReference type="Gene3D" id="3.40.190.10">
    <property type="entry name" value="Periplasmic binding protein-like II"/>
    <property type="match status" value="2"/>
</dbReference>
<evidence type="ECO:0000313" key="5">
    <source>
        <dbReference type="Proteomes" id="UP000500767"/>
    </source>
</evidence>
<evidence type="ECO:0000259" key="3">
    <source>
        <dbReference type="SMART" id="SM00062"/>
    </source>
</evidence>
<evidence type="ECO:0000313" key="4">
    <source>
        <dbReference type="EMBL" id="QKE93052.1"/>
    </source>
</evidence>
<feature type="chain" id="PRO_5026912077" evidence="2">
    <location>
        <begin position="22"/>
        <end position="299"/>
    </location>
</feature>
<organism evidence="4 5">
    <name type="scientific">Lichenicola cladoniae</name>
    <dbReference type="NCBI Taxonomy" id="1484109"/>
    <lineage>
        <taxon>Bacteria</taxon>
        <taxon>Pseudomonadati</taxon>
        <taxon>Pseudomonadota</taxon>
        <taxon>Alphaproteobacteria</taxon>
        <taxon>Acetobacterales</taxon>
        <taxon>Acetobacteraceae</taxon>
        <taxon>Lichenicola</taxon>
    </lineage>
</organism>
<accession>A0A6M8HXE0</accession>
<dbReference type="PANTHER" id="PTHR35936:SF17">
    <property type="entry name" value="ARGININE-BINDING EXTRACELLULAR PROTEIN ARTP"/>
    <property type="match status" value="1"/>
</dbReference>
<dbReference type="AlphaFoldDB" id="A0A6M8HXE0"/>
<dbReference type="CDD" id="cd13530">
    <property type="entry name" value="PBP2_peptides_like"/>
    <property type="match status" value="1"/>
</dbReference>
<keyword evidence="4" id="KW-0614">Plasmid</keyword>
<dbReference type="EMBL" id="CP053709">
    <property type="protein sequence ID" value="QKE93052.1"/>
    <property type="molecule type" value="Genomic_DNA"/>
</dbReference>
<dbReference type="SUPFAM" id="SSF53850">
    <property type="entry name" value="Periplasmic binding protein-like II"/>
    <property type="match status" value="1"/>
</dbReference>
<feature type="signal peptide" evidence="2">
    <location>
        <begin position="1"/>
        <end position="21"/>
    </location>
</feature>
<dbReference type="KEGG" id="lck:HN018_22905"/>
<dbReference type="Proteomes" id="UP000500767">
    <property type="component" value="Plasmid unnamed1"/>
</dbReference>
<evidence type="ECO:0000256" key="1">
    <source>
        <dbReference type="ARBA" id="ARBA00022729"/>
    </source>
</evidence>
<geneLocation type="plasmid" evidence="4 5">
    <name>unnamed1</name>
</geneLocation>